<name>A0AAV8XMX0_9CUCU</name>
<dbReference type="PANTHER" id="PTHR37984">
    <property type="entry name" value="PROTEIN CBG26694"/>
    <property type="match status" value="1"/>
</dbReference>
<evidence type="ECO:0000313" key="3">
    <source>
        <dbReference type="Proteomes" id="UP001162162"/>
    </source>
</evidence>
<feature type="compositionally biased region" description="Basic and acidic residues" evidence="1">
    <location>
        <begin position="1"/>
        <end position="11"/>
    </location>
</feature>
<dbReference type="InterPro" id="IPR050951">
    <property type="entry name" value="Retrovirus_Pol_polyprotein"/>
</dbReference>
<comment type="caution">
    <text evidence="2">The sequence shown here is derived from an EMBL/GenBank/DDBJ whole genome shotgun (WGS) entry which is preliminary data.</text>
</comment>
<dbReference type="AlphaFoldDB" id="A0AAV8XMX0"/>
<dbReference type="Gene3D" id="3.30.420.10">
    <property type="entry name" value="Ribonuclease H-like superfamily/Ribonuclease H"/>
    <property type="match status" value="1"/>
</dbReference>
<dbReference type="GO" id="GO:0003676">
    <property type="term" value="F:nucleic acid binding"/>
    <property type="evidence" value="ECO:0007669"/>
    <property type="project" value="InterPro"/>
</dbReference>
<organism evidence="2 3">
    <name type="scientific">Aromia moschata</name>
    <dbReference type="NCBI Taxonomy" id="1265417"/>
    <lineage>
        <taxon>Eukaryota</taxon>
        <taxon>Metazoa</taxon>
        <taxon>Ecdysozoa</taxon>
        <taxon>Arthropoda</taxon>
        <taxon>Hexapoda</taxon>
        <taxon>Insecta</taxon>
        <taxon>Pterygota</taxon>
        <taxon>Neoptera</taxon>
        <taxon>Endopterygota</taxon>
        <taxon>Coleoptera</taxon>
        <taxon>Polyphaga</taxon>
        <taxon>Cucujiformia</taxon>
        <taxon>Chrysomeloidea</taxon>
        <taxon>Cerambycidae</taxon>
        <taxon>Cerambycinae</taxon>
        <taxon>Callichromatini</taxon>
        <taxon>Aromia</taxon>
    </lineage>
</organism>
<proteinExistence type="predicted"/>
<dbReference type="PANTHER" id="PTHR37984:SF15">
    <property type="entry name" value="INTEGRASE CATALYTIC DOMAIN-CONTAINING PROTEIN"/>
    <property type="match status" value="1"/>
</dbReference>
<keyword evidence="3" id="KW-1185">Reference proteome</keyword>
<dbReference type="InterPro" id="IPR036397">
    <property type="entry name" value="RNaseH_sf"/>
</dbReference>
<evidence type="ECO:0000256" key="1">
    <source>
        <dbReference type="SAM" id="MobiDB-lite"/>
    </source>
</evidence>
<evidence type="ECO:0000313" key="2">
    <source>
        <dbReference type="EMBL" id="KAJ8940377.1"/>
    </source>
</evidence>
<sequence length="183" mass="20665">MESEEVLKDQENNPNLKPIVNWKKEGRKPTWKEVSRYSSTVKAYWAQWNSLVLSDGLLKRVLEKTDGTEERKQLIVPRNRVPEVLEEIHNGSTGGHLGVTKTLGKDQFLHLFLLAYRSSVHETTGQTPASIVMGRELRLPCDLKFGCTPGNDVAGEDYVSALRQRMETFTNESVRVSRVPATA</sequence>
<accession>A0AAV8XMX0</accession>
<dbReference type="Proteomes" id="UP001162162">
    <property type="component" value="Unassembled WGS sequence"/>
</dbReference>
<gene>
    <name evidence="2" type="ORF">NQ318_015770</name>
</gene>
<reference evidence="2" key="1">
    <citation type="journal article" date="2023" name="Insect Mol. Biol.">
        <title>Genome sequencing provides insights into the evolution of gene families encoding plant cell wall-degrading enzymes in longhorned beetles.</title>
        <authorList>
            <person name="Shin N.R."/>
            <person name="Okamura Y."/>
            <person name="Kirsch R."/>
            <person name="Pauchet Y."/>
        </authorList>
    </citation>
    <scope>NUCLEOTIDE SEQUENCE</scope>
    <source>
        <strain evidence="2">AMC_N1</strain>
    </source>
</reference>
<dbReference type="FunFam" id="1.10.340.70:FF:000001">
    <property type="entry name" value="Retrovirus-related Pol polyprotein from transposon gypsy-like Protein"/>
    <property type="match status" value="1"/>
</dbReference>
<feature type="region of interest" description="Disordered" evidence="1">
    <location>
        <begin position="1"/>
        <end position="20"/>
    </location>
</feature>
<protein>
    <submittedName>
        <fullName evidence="2">Uncharacterized protein</fullName>
    </submittedName>
</protein>
<dbReference type="EMBL" id="JAPWTK010000435">
    <property type="protein sequence ID" value="KAJ8940377.1"/>
    <property type="molecule type" value="Genomic_DNA"/>
</dbReference>